<evidence type="ECO:0000256" key="2">
    <source>
        <dbReference type="SAM" id="MobiDB-lite"/>
    </source>
</evidence>
<evidence type="ECO:0000313" key="4">
    <source>
        <dbReference type="EMBL" id="OTP18854.1"/>
    </source>
</evidence>
<dbReference type="Pfam" id="PF04203">
    <property type="entry name" value="Sortase"/>
    <property type="match status" value="1"/>
</dbReference>
<keyword evidence="1" id="KW-0378">Hydrolase</keyword>
<feature type="chain" id="PRO_5039234754" description="Sortase" evidence="3">
    <location>
        <begin position="25"/>
        <end position="273"/>
    </location>
</feature>
<evidence type="ECO:0000313" key="5">
    <source>
        <dbReference type="EMBL" id="WYJ88917.1"/>
    </source>
</evidence>
<organism evidence="4">
    <name type="scientific">Candidatus Enterococcus clewellii</name>
    <dbReference type="NCBI Taxonomy" id="1834193"/>
    <lineage>
        <taxon>Bacteria</taxon>
        <taxon>Bacillati</taxon>
        <taxon>Bacillota</taxon>
        <taxon>Bacilli</taxon>
        <taxon>Lactobacillales</taxon>
        <taxon>Enterococcaceae</taxon>
        <taxon>Enterococcus</taxon>
    </lineage>
</organism>
<dbReference type="Gene3D" id="2.40.260.10">
    <property type="entry name" value="Sortase"/>
    <property type="match status" value="1"/>
</dbReference>
<feature type="region of interest" description="Disordered" evidence="2">
    <location>
        <begin position="41"/>
        <end position="108"/>
    </location>
</feature>
<dbReference type="SUPFAM" id="SSF63817">
    <property type="entry name" value="Sortase"/>
    <property type="match status" value="1"/>
</dbReference>
<reference evidence="4" key="1">
    <citation type="submission" date="2017-05" db="EMBL/GenBank/DDBJ databases">
        <title>The Genome Sequence of Enterococcus sp. 9E7_DIV0242.</title>
        <authorList>
            <consortium name="The Broad Institute Genomics Platform"/>
            <consortium name="The Broad Institute Genomic Center for Infectious Diseases"/>
            <person name="Earl A."/>
            <person name="Manson A."/>
            <person name="Schwartman J."/>
            <person name="Gilmore M."/>
            <person name="Abouelleil A."/>
            <person name="Cao P."/>
            <person name="Chapman S."/>
            <person name="Cusick C."/>
            <person name="Shea T."/>
            <person name="Young S."/>
            <person name="Neafsey D."/>
            <person name="Nusbaum C."/>
            <person name="Birren B."/>
        </authorList>
    </citation>
    <scope>NUCLEOTIDE SEQUENCE [LARGE SCALE GENOMIC DNA]</scope>
    <source>
        <strain evidence="4">9E7_DIV0242</strain>
    </source>
</reference>
<proteinExistence type="predicted"/>
<keyword evidence="3" id="KW-0732">Signal</keyword>
<sequence length="273" mass="28031">MKKRTWTLLLPIGVAVLLSGAAFFDHTIAAENTEMIQSTVEEMASQEKTGASATETSSSEAKKASTESTRNSTESEDSVAPEPVSAEVSAPVEAAPVAEEPAIEPVATPAETEVISNDLTAEQPAAAAETSTAQAYQAMTLYIAGQAIPYQNGGTGSGQGIIDSNPNGVAATWGGAPIQSGDDGLNTHIIGHNPGAFSALFSVGGGSQIVVTDSAGTPTTYTVQSVMQVDDYGKEIGSGQDVWDLTVGTGGGERITLQTCINDDVNLFVLAYK</sequence>
<dbReference type="InterPro" id="IPR023365">
    <property type="entry name" value="Sortase_dom-sf"/>
</dbReference>
<dbReference type="Proteomes" id="UP000195141">
    <property type="component" value="Chromosome"/>
</dbReference>
<feature type="compositionally biased region" description="Low complexity" evidence="2">
    <location>
        <begin position="80"/>
        <end position="108"/>
    </location>
</feature>
<keyword evidence="6" id="KW-1185">Reference proteome</keyword>
<dbReference type="GO" id="GO:0016787">
    <property type="term" value="F:hydrolase activity"/>
    <property type="evidence" value="ECO:0007669"/>
    <property type="project" value="UniProtKB-KW"/>
</dbReference>
<protein>
    <recommendedName>
        <fullName evidence="7">Sortase</fullName>
    </recommendedName>
</protein>
<reference evidence="5" key="2">
    <citation type="submission" date="2017-05" db="EMBL/GenBank/DDBJ databases">
        <authorList>
            <consortium name="The Broad Institute Genomics Platform"/>
            <consortium name="The Broad Institute Genomic Center for Infectious Diseases"/>
            <person name="Earl A."/>
            <person name="Manson A."/>
            <person name="Schwartman J."/>
            <person name="Gilmore M."/>
            <person name="Abouelleil A."/>
            <person name="Cao P."/>
            <person name="Chapman S."/>
            <person name="Cusick C."/>
            <person name="Shea T."/>
            <person name="Young S."/>
            <person name="Neafsey D."/>
            <person name="Nusbaum C."/>
            <person name="Birren B."/>
        </authorList>
    </citation>
    <scope>NUCLEOTIDE SEQUENCE</scope>
    <source>
        <strain evidence="5">9E7_DIV0242</strain>
    </source>
</reference>
<reference evidence="5" key="3">
    <citation type="submission" date="2024-03" db="EMBL/GenBank/DDBJ databases">
        <title>The Genome Sequence of Enterococcus sp. DIV0242b.</title>
        <authorList>
            <consortium name="The Broad Institute Genomics Platform"/>
            <consortium name="The Broad Institute Microbial Omics Core"/>
            <consortium name="The Broad Institute Genomic Center for Infectious Diseases"/>
            <person name="Earl A."/>
            <person name="Manson A."/>
            <person name="Gilmore M."/>
            <person name="Schwartman J."/>
            <person name="Shea T."/>
            <person name="Abouelleil A."/>
            <person name="Cao P."/>
            <person name="Chapman S."/>
            <person name="Cusick C."/>
            <person name="Young S."/>
            <person name="Neafsey D."/>
            <person name="Nusbaum C."/>
            <person name="Birren B."/>
        </authorList>
    </citation>
    <scope>NUCLEOTIDE SEQUENCE</scope>
    <source>
        <strain evidence="5">9E7_DIV0242</strain>
    </source>
</reference>
<evidence type="ECO:0008006" key="7">
    <source>
        <dbReference type="Google" id="ProtNLM"/>
    </source>
</evidence>
<name>A0A242KCF4_9ENTE</name>
<dbReference type="AlphaFoldDB" id="A0A242KCF4"/>
<feature type="signal peptide" evidence="3">
    <location>
        <begin position="1"/>
        <end position="24"/>
    </location>
</feature>
<evidence type="ECO:0000256" key="3">
    <source>
        <dbReference type="SAM" id="SignalP"/>
    </source>
</evidence>
<dbReference type="InterPro" id="IPR005754">
    <property type="entry name" value="Sortase"/>
</dbReference>
<accession>A0A242KCF4</accession>
<feature type="compositionally biased region" description="Low complexity" evidence="2">
    <location>
        <begin position="47"/>
        <end position="59"/>
    </location>
</feature>
<gene>
    <name evidence="5" type="ORF">A5888_000636</name>
    <name evidence="4" type="ORF">A5888_000668</name>
</gene>
<evidence type="ECO:0000256" key="1">
    <source>
        <dbReference type="ARBA" id="ARBA00022801"/>
    </source>
</evidence>
<evidence type="ECO:0000313" key="6">
    <source>
        <dbReference type="Proteomes" id="UP000195141"/>
    </source>
</evidence>
<dbReference type="RefSeq" id="WP_249274404.1">
    <property type="nucleotide sequence ID" value="NZ_CP147247.1"/>
</dbReference>
<dbReference type="EMBL" id="CP147247">
    <property type="protein sequence ID" value="WYJ88917.1"/>
    <property type="molecule type" value="Genomic_DNA"/>
</dbReference>
<dbReference type="EMBL" id="NGMM01000001">
    <property type="protein sequence ID" value="OTP18854.1"/>
    <property type="molecule type" value="Genomic_DNA"/>
</dbReference>